<dbReference type="GeneID" id="110796658"/>
<dbReference type="InterPro" id="IPR050856">
    <property type="entry name" value="Biotin_carboxylase_complex"/>
</dbReference>
<reference evidence="7" key="2">
    <citation type="submission" date="2025-08" db="UniProtKB">
        <authorList>
            <consortium name="RefSeq"/>
        </authorList>
    </citation>
    <scope>IDENTIFICATION</scope>
    <source>
        <tissue evidence="7">Leaf</tissue>
    </source>
</reference>
<keyword evidence="3" id="KW-0067">ATP-binding</keyword>
<dbReference type="SUPFAM" id="SSF52440">
    <property type="entry name" value="PreATP-grasp domain"/>
    <property type="match status" value="1"/>
</dbReference>
<dbReference type="InterPro" id="IPR029017">
    <property type="entry name" value="Enolase-like_N"/>
</dbReference>
<dbReference type="InterPro" id="IPR016185">
    <property type="entry name" value="PreATP-grasp_dom_sf"/>
</dbReference>
<name>A0A9R0IXG0_SPIOL</name>
<reference evidence="6" key="1">
    <citation type="journal article" date="2021" name="Nat. Commun.">
        <title>Genomic analyses provide insights into spinach domestication and the genetic basis of agronomic traits.</title>
        <authorList>
            <person name="Cai X."/>
            <person name="Sun X."/>
            <person name="Xu C."/>
            <person name="Sun H."/>
            <person name="Wang X."/>
            <person name="Ge C."/>
            <person name="Zhang Z."/>
            <person name="Wang Q."/>
            <person name="Fei Z."/>
            <person name="Jiao C."/>
            <person name="Wang Q."/>
        </authorList>
    </citation>
    <scope>NUCLEOTIDE SEQUENCE [LARGE SCALE GENOMIC DNA]</scope>
    <source>
        <strain evidence="6">cv. Varoflay</strain>
    </source>
</reference>
<keyword evidence="6" id="KW-1185">Reference proteome</keyword>
<dbReference type="PROSITE" id="PS50979">
    <property type="entry name" value="BC"/>
    <property type="match status" value="1"/>
</dbReference>
<dbReference type="PANTHER" id="PTHR18866:SF33">
    <property type="entry name" value="METHYLCROTONOYL-COA CARBOXYLASE SUBUNIT ALPHA, MITOCHONDRIAL-RELATED"/>
    <property type="match status" value="1"/>
</dbReference>
<evidence type="ECO:0000313" key="7">
    <source>
        <dbReference type="RefSeq" id="XP_021857428.1"/>
    </source>
</evidence>
<proteinExistence type="predicted"/>
<dbReference type="InterPro" id="IPR011764">
    <property type="entry name" value="Biotin_carboxylation_dom"/>
</dbReference>
<dbReference type="Pfam" id="PF00289">
    <property type="entry name" value="Biotin_carb_N"/>
    <property type="match status" value="1"/>
</dbReference>
<evidence type="ECO:0000259" key="5">
    <source>
        <dbReference type="PROSITE" id="PS50979"/>
    </source>
</evidence>
<dbReference type="GO" id="GO:0004485">
    <property type="term" value="F:methylcrotonoyl-CoA carboxylase activity"/>
    <property type="evidence" value="ECO:0007669"/>
    <property type="project" value="TreeGrafter"/>
</dbReference>
<keyword evidence="1" id="KW-0436">Ligase</keyword>
<evidence type="ECO:0000256" key="4">
    <source>
        <dbReference type="ARBA" id="ARBA00023267"/>
    </source>
</evidence>
<accession>A0A9R0IXG0</accession>
<dbReference type="SUPFAM" id="SSF54826">
    <property type="entry name" value="Enolase N-terminal domain-like"/>
    <property type="match status" value="1"/>
</dbReference>
<keyword evidence="4" id="KW-0092">Biotin</keyword>
<sequence length="158" mass="17134">MCPTMTFPRFYSSVWNPTSPIRGEIVCRIMRTAKKLGLQTVDVYSDADRDSLHVKFADEVVRIDPPPAKLSFLQANSIIEAARMSGAQADIHLHDGTLARVDVQSGASTGIYEALKLKDGGKDYTGKGVSQIEVAIPSLAKPIFLLDANEDAIVGVLM</sequence>
<dbReference type="AlphaFoldDB" id="A0A9R0IXG0"/>
<dbReference type="PANTHER" id="PTHR18866">
    <property type="entry name" value="CARBOXYLASE:PYRUVATE/ACETYL-COA/PROPIONYL-COA CARBOXYLASE"/>
    <property type="match status" value="1"/>
</dbReference>
<dbReference type="GO" id="GO:0005524">
    <property type="term" value="F:ATP binding"/>
    <property type="evidence" value="ECO:0007669"/>
    <property type="project" value="UniProtKB-KW"/>
</dbReference>
<gene>
    <name evidence="7" type="primary">LOC110796658</name>
</gene>
<dbReference type="OrthoDB" id="1722618at2759"/>
<evidence type="ECO:0000313" key="6">
    <source>
        <dbReference type="Proteomes" id="UP000813463"/>
    </source>
</evidence>
<dbReference type="InterPro" id="IPR005481">
    <property type="entry name" value="BC-like_N"/>
</dbReference>
<dbReference type="RefSeq" id="XP_021857428.1">
    <property type="nucleotide sequence ID" value="XM_022001736.2"/>
</dbReference>
<dbReference type="GO" id="GO:0005739">
    <property type="term" value="C:mitochondrion"/>
    <property type="evidence" value="ECO:0007669"/>
    <property type="project" value="TreeGrafter"/>
</dbReference>
<protein>
    <recommendedName>
        <fullName evidence="5">Biotin carboxylation domain-containing protein</fullName>
    </recommendedName>
</protein>
<organism evidence="6 7">
    <name type="scientific">Spinacia oleracea</name>
    <name type="common">Spinach</name>
    <dbReference type="NCBI Taxonomy" id="3562"/>
    <lineage>
        <taxon>Eukaryota</taxon>
        <taxon>Viridiplantae</taxon>
        <taxon>Streptophyta</taxon>
        <taxon>Embryophyta</taxon>
        <taxon>Tracheophyta</taxon>
        <taxon>Spermatophyta</taxon>
        <taxon>Magnoliopsida</taxon>
        <taxon>eudicotyledons</taxon>
        <taxon>Gunneridae</taxon>
        <taxon>Pentapetalae</taxon>
        <taxon>Caryophyllales</taxon>
        <taxon>Chenopodiaceae</taxon>
        <taxon>Chenopodioideae</taxon>
        <taxon>Anserineae</taxon>
        <taxon>Spinacia</taxon>
    </lineage>
</organism>
<evidence type="ECO:0000256" key="1">
    <source>
        <dbReference type="ARBA" id="ARBA00022598"/>
    </source>
</evidence>
<evidence type="ECO:0000256" key="2">
    <source>
        <dbReference type="ARBA" id="ARBA00022741"/>
    </source>
</evidence>
<evidence type="ECO:0000256" key="3">
    <source>
        <dbReference type="ARBA" id="ARBA00022840"/>
    </source>
</evidence>
<keyword evidence="2" id="KW-0547">Nucleotide-binding</keyword>
<dbReference type="Proteomes" id="UP000813463">
    <property type="component" value="Chromosome 3"/>
</dbReference>
<feature type="domain" description="Biotin carboxylation" evidence="5">
    <location>
        <begin position="13"/>
        <end position="158"/>
    </location>
</feature>
<dbReference type="KEGG" id="soe:110796658"/>
<dbReference type="Gene3D" id="3.40.50.20">
    <property type="match status" value="1"/>
</dbReference>